<dbReference type="Proteomes" id="UP001575652">
    <property type="component" value="Unassembled WGS sequence"/>
</dbReference>
<dbReference type="CDD" id="cd17503">
    <property type="entry name" value="MFS_LmrB_MDR_like"/>
    <property type="match status" value="1"/>
</dbReference>
<feature type="domain" description="Major facilitator superfamily (MFS) profile" evidence="10">
    <location>
        <begin position="71"/>
        <end position="530"/>
    </location>
</feature>
<feature type="transmembrane region" description="Helical" evidence="9">
    <location>
        <begin position="199"/>
        <end position="217"/>
    </location>
</feature>
<reference evidence="11 12" key="1">
    <citation type="submission" date="2024-09" db="EMBL/GenBank/DDBJ databases">
        <authorList>
            <person name="Salinas-Garcia M.A."/>
            <person name="Prieme A."/>
        </authorList>
    </citation>
    <scope>NUCLEOTIDE SEQUENCE [LARGE SCALE GENOMIC DNA]</scope>
    <source>
        <strain evidence="11 12">DSM 21081</strain>
    </source>
</reference>
<feature type="transmembrane region" description="Helical" evidence="9">
    <location>
        <begin position="167"/>
        <end position="187"/>
    </location>
</feature>
<evidence type="ECO:0000256" key="7">
    <source>
        <dbReference type="ARBA" id="ARBA00023136"/>
    </source>
</evidence>
<evidence type="ECO:0000313" key="12">
    <source>
        <dbReference type="Proteomes" id="UP001575652"/>
    </source>
</evidence>
<dbReference type="SUPFAM" id="SSF103473">
    <property type="entry name" value="MFS general substrate transporter"/>
    <property type="match status" value="1"/>
</dbReference>
<feature type="transmembrane region" description="Helical" evidence="9">
    <location>
        <begin position="109"/>
        <end position="129"/>
    </location>
</feature>
<evidence type="ECO:0000256" key="8">
    <source>
        <dbReference type="SAM" id="MobiDB-lite"/>
    </source>
</evidence>
<feature type="transmembrane region" description="Helical" evidence="9">
    <location>
        <begin position="253"/>
        <end position="273"/>
    </location>
</feature>
<feature type="region of interest" description="Disordered" evidence="8">
    <location>
        <begin position="1"/>
        <end position="63"/>
    </location>
</feature>
<feature type="transmembrane region" description="Helical" evidence="9">
    <location>
        <begin position="223"/>
        <end position="241"/>
    </location>
</feature>
<proteinExistence type="inferred from homology"/>
<dbReference type="PROSITE" id="PS50850">
    <property type="entry name" value="MFS"/>
    <property type="match status" value="1"/>
</dbReference>
<feature type="compositionally biased region" description="Polar residues" evidence="8">
    <location>
        <begin position="8"/>
        <end position="25"/>
    </location>
</feature>
<dbReference type="RefSeq" id="WP_373972159.1">
    <property type="nucleotide sequence ID" value="NZ_JBHDLJ010000007.1"/>
</dbReference>
<feature type="transmembrane region" description="Helical" evidence="9">
    <location>
        <begin position="293"/>
        <end position="313"/>
    </location>
</feature>
<name>A0ABV4UQL0_9MICC</name>
<keyword evidence="7 9" id="KW-0472">Membrane</keyword>
<keyword evidence="5 9" id="KW-0812">Transmembrane</keyword>
<dbReference type="Gene3D" id="1.20.1720.10">
    <property type="entry name" value="Multidrug resistance protein D"/>
    <property type="match status" value="1"/>
</dbReference>
<protein>
    <submittedName>
        <fullName evidence="11">MDR family MFS transporter</fullName>
    </submittedName>
</protein>
<feature type="transmembrane region" description="Helical" evidence="9">
    <location>
        <begin position="333"/>
        <end position="358"/>
    </location>
</feature>
<feature type="transmembrane region" description="Helical" evidence="9">
    <location>
        <begin position="399"/>
        <end position="417"/>
    </location>
</feature>
<dbReference type="InterPro" id="IPR036259">
    <property type="entry name" value="MFS_trans_sf"/>
</dbReference>
<sequence>MAAVNRPARQTRTPPATAGSGSAHGQRNDEDIQVQPPSQTDGPTRPTTRAPASGAPATNAPDRLDPAARATIGVLLVASFVVILNETIMNVALPRLMDTFGVSADAVQWLATAFMLTMAVVIPTTGYLLRRFSTRTVFLLAMGLFSAGTLLAGLAPGFGVLLAARVVQASGTAIMLPLLMTTILNLVPPARRGTMMGNVSIVISVAPAIGPTISGLILQFLSWRFMFLLVLPIALAALLIGAPRLGRNAEAGATPLSVPSLLLAVPGFGGLVYGLSKIGGGHGAAEASGPDAGAVLALVVAAACLAAFAALQLRLQRTDRALLDLRPFTYRPFTVSLAMMVLAMVALFGVIILLPMYLQNVRGLDTLGTGLMLLPGGVLMGVLAPFVGRLYDRFGPRPLVVPGSVLLSVVLFAYTRLGPDTPIGLLVALHLLMSLSFAFIFTPAFTTALNPLPHHLHSHGSAVLSTLQQLGGAAGTALLVGIMAAGTATAAAAGADAVSADVAGFRQGFTAAAVASLGVVLCSLFLRKAPRDAAPEGAARPVGPEVD</sequence>
<dbReference type="NCBIfam" id="TIGR00711">
    <property type="entry name" value="efflux_EmrB"/>
    <property type="match status" value="1"/>
</dbReference>
<dbReference type="PANTHER" id="PTHR42718:SF9">
    <property type="entry name" value="MAJOR FACILITATOR SUPERFAMILY MULTIDRUG TRANSPORTER MFSC"/>
    <property type="match status" value="1"/>
</dbReference>
<evidence type="ECO:0000256" key="6">
    <source>
        <dbReference type="ARBA" id="ARBA00022989"/>
    </source>
</evidence>
<feature type="transmembrane region" description="Helical" evidence="9">
    <location>
        <begin position="136"/>
        <end position="155"/>
    </location>
</feature>
<organism evidence="11 12">
    <name type="scientific">Arthrobacter halodurans</name>
    <dbReference type="NCBI Taxonomy" id="516699"/>
    <lineage>
        <taxon>Bacteria</taxon>
        <taxon>Bacillati</taxon>
        <taxon>Actinomycetota</taxon>
        <taxon>Actinomycetes</taxon>
        <taxon>Micrococcales</taxon>
        <taxon>Micrococcaceae</taxon>
        <taxon>Arthrobacter</taxon>
    </lineage>
</organism>
<evidence type="ECO:0000256" key="5">
    <source>
        <dbReference type="ARBA" id="ARBA00022692"/>
    </source>
</evidence>
<dbReference type="InterPro" id="IPR004638">
    <property type="entry name" value="EmrB-like"/>
</dbReference>
<evidence type="ECO:0000256" key="1">
    <source>
        <dbReference type="ARBA" id="ARBA00004651"/>
    </source>
</evidence>
<dbReference type="PANTHER" id="PTHR42718">
    <property type="entry name" value="MAJOR FACILITATOR SUPERFAMILY MULTIDRUG TRANSPORTER MFSC"/>
    <property type="match status" value="1"/>
</dbReference>
<keyword evidence="4" id="KW-1003">Cell membrane</keyword>
<evidence type="ECO:0000259" key="10">
    <source>
        <dbReference type="PROSITE" id="PS50850"/>
    </source>
</evidence>
<keyword evidence="3" id="KW-0813">Transport</keyword>
<dbReference type="EMBL" id="JBHDLJ010000007">
    <property type="protein sequence ID" value="MFB0834985.1"/>
    <property type="molecule type" value="Genomic_DNA"/>
</dbReference>
<feature type="compositionally biased region" description="Polar residues" evidence="8">
    <location>
        <begin position="35"/>
        <end position="47"/>
    </location>
</feature>
<dbReference type="InterPro" id="IPR011701">
    <property type="entry name" value="MFS"/>
</dbReference>
<feature type="transmembrane region" description="Helical" evidence="9">
    <location>
        <begin position="505"/>
        <end position="526"/>
    </location>
</feature>
<feature type="transmembrane region" description="Helical" evidence="9">
    <location>
        <begin position="470"/>
        <end position="493"/>
    </location>
</feature>
<evidence type="ECO:0000256" key="9">
    <source>
        <dbReference type="SAM" id="Phobius"/>
    </source>
</evidence>
<comment type="similarity">
    <text evidence="2">Belongs to the major facilitator superfamily. EmrB family.</text>
</comment>
<comment type="caution">
    <text evidence="11">The sequence shown here is derived from an EMBL/GenBank/DDBJ whole genome shotgun (WGS) entry which is preliminary data.</text>
</comment>
<evidence type="ECO:0000313" key="11">
    <source>
        <dbReference type="EMBL" id="MFB0834985.1"/>
    </source>
</evidence>
<feature type="transmembrane region" description="Helical" evidence="9">
    <location>
        <begin position="370"/>
        <end position="387"/>
    </location>
</feature>
<dbReference type="Gene3D" id="1.20.1250.20">
    <property type="entry name" value="MFS general substrate transporter like domains"/>
    <property type="match status" value="1"/>
</dbReference>
<feature type="transmembrane region" description="Helical" evidence="9">
    <location>
        <begin position="423"/>
        <end position="449"/>
    </location>
</feature>
<accession>A0ABV4UQL0</accession>
<evidence type="ECO:0000256" key="4">
    <source>
        <dbReference type="ARBA" id="ARBA00022475"/>
    </source>
</evidence>
<comment type="subcellular location">
    <subcellularLocation>
        <location evidence="1">Cell membrane</location>
        <topology evidence="1">Multi-pass membrane protein</topology>
    </subcellularLocation>
</comment>
<keyword evidence="12" id="KW-1185">Reference proteome</keyword>
<dbReference type="PRINTS" id="PR01036">
    <property type="entry name" value="TCRTETB"/>
</dbReference>
<dbReference type="InterPro" id="IPR020846">
    <property type="entry name" value="MFS_dom"/>
</dbReference>
<keyword evidence="6 9" id="KW-1133">Transmembrane helix</keyword>
<feature type="transmembrane region" description="Helical" evidence="9">
    <location>
        <begin position="70"/>
        <end position="89"/>
    </location>
</feature>
<gene>
    <name evidence="11" type="ORF">ACETWP_10340</name>
</gene>
<dbReference type="Pfam" id="PF07690">
    <property type="entry name" value="MFS_1"/>
    <property type="match status" value="1"/>
</dbReference>
<evidence type="ECO:0000256" key="2">
    <source>
        <dbReference type="ARBA" id="ARBA00008537"/>
    </source>
</evidence>
<evidence type="ECO:0000256" key="3">
    <source>
        <dbReference type="ARBA" id="ARBA00022448"/>
    </source>
</evidence>